<keyword evidence="3" id="KW-1185">Reference proteome</keyword>
<dbReference type="EMBL" id="MU793710">
    <property type="protein sequence ID" value="KAJ3780533.1"/>
    <property type="molecule type" value="Genomic_DNA"/>
</dbReference>
<comment type="caution">
    <text evidence="2">The sequence shown here is derived from an EMBL/GenBank/DDBJ whole genome shotgun (WGS) entry which is preliminary data.</text>
</comment>
<dbReference type="AlphaFoldDB" id="A0AA38KWL6"/>
<feature type="region of interest" description="Disordered" evidence="1">
    <location>
        <begin position="1"/>
        <end position="91"/>
    </location>
</feature>
<dbReference type="Proteomes" id="UP001163798">
    <property type="component" value="Unassembled WGS sequence"/>
</dbReference>
<feature type="compositionally biased region" description="Polar residues" evidence="1">
    <location>
        <begin position="125"/>
        <end position="138"/>
    </location>
</feature>
<evidence type="ECO:0000313" key="3">
    <source>
        <dbReference type="Proteomes" id="UP001163798"/>
    </source>
</evidence>
<feature type="region of interest" description="Disordered" evidence="1">
    <location>
        <begin position="112"/>
        <end position="138"/>
    </location>
</feature>
<organism evidence="2 3">
    <name type="scientific">Lentinula aff. detonsa</name>
    <dbReference type="NCBI Taxonomy" id="2804958"/>
    <lineage>
        <taxon>Eukaryota</taxon>
        <taxon>Fungi</taxon>
        <taxon>Dikarya</taxon>
        <taxon>Basidiomycota</taxon>
        <taxon>Agaricomycotina</taxon>
        <taxon>Agaricomycetes</taxon>
        <taxon>Agaricomycetidae</taxon>
        <taxon>Agaricales</taxon>
        <taxon>Marasmiineae</taxon>
        <taxon>Omphalotaceae</taxon>
        <taxon>Lentinula</taxon>
    </lineage>
</organism>
<feature type="region of interest" description="Disordered" evidence="1">
    <location>
        <begin position="391"/>
        <end position="463"/>
    </location>
</feature>
<proteinExistence type="predicted"/>
<evidence type="ECO:0000313" key="2">
    <source>
        <dbReference type="EMBL" id="KAJ3780533.1"/>
    </source>
</evidence>
<feature type="region of interest" description="Disordered" evidence="1">
    <location>
        <begin position="900"/>
        <end position="1060"/>
    </location>
</feature>
<accession>A0AA38KWL6</accession>
<feature type="compositionally biased region" description="Basic and acidic residues" evidence="1">
    <location>
        <begin position="68"/>
        <end position="77"/>
    </location>
</feature>
<name>A0AA38KWL6_9AGAR</name>
<reference evidence="2" key="1">
    <citation type="submission" date="2022-08" db="EMBL/GenBank/DDBJ databases">
        <authorList>
            <consortium name="DOE Joint Genome Institute"/>
            <person name="Min B."/>
            <person name="Riley R."/>
            <person name="Sierra-Patev S."/>
            <person name="Naranjo-Ortiz M."/>
            <person name="Looney B."/>
            <person name="Konkel Z."/>
            <person name="Slot J.C."/>
            <person name="Sakamoto Y."/>
            <person name="Steenwyk J.L."/>
            <person name="Rokas A."/>
            <person name="Carro J."/>
            <person name="Camarero S."/>
            <person name="Ferreira P."/>
            <person name="Molpeceres G."/>
            <person name="Ruiz-Duenas F.J."/>
            <person name="Serrano A."/>
            <person name="Henrissat B."/>
            <person name="Drula E."/>
            <person name="Hughes K.W."/>
            <person name="Mata J.L."/>
            <person name="Ishikawa N.K."/>
            <person name="Vargas-Isla R."/>
            <person name="Ushijima S."/>
            <person name="Smith C.A."/>
            <person name="Ahrendt S."/>
            <person name="Andreopoulos W."/>
            <person name="He G."/>
            <person name="Labutti K."/>
            <person name="Lipzen A."/>
            <person name="Ng V."/>
            <person name="Sandor L."/>
            <person name="Barry K."/>
            <person name="Martinez A.T."/>
            <person name="Xiao Y."/>
            <person name="Gibbons J.G."/>
            <person name="Terashima K."/>
            <person name="Hibbett D.S."/>
            <person name="Grigoriev I.V."/>
        </authorList>
    </citation>
    <scope>NUCLEOTIDE SEQUENCE</scope>
    <source>
        <strain evidence="2">TFB10291</strain>
    </source>
</reference>
<gene>
    <name evidence="2" type="ORF">GGU10DRAFT_380511</name>
</gene>
<dbReference type="PANTHER" id="PTHR24216">
    <property type="entry name" value="PAXILLIN-RELATED"/>
    <property type="match status" value="1"/>
</dbReference>
<evidence type="ECO:0000256" key="1">
    <source>
        <dbReference type="SAM" id="MobiDB-lite"/>
    </source>
</evidence>
<dbReference type="PANTHER" id="PTHR24216:SF65">
    <property type="entry name" value="PAXILLIN-LIKE PROTEIN 1"/>
    <property type="match status" value="1"/>
</dbReference>
<protein>
    <submittedName>
        <fullName evidence="2">Uncharacterized protein</fullName>
    </submittedName>
</protein>
<sequence length="1060" mass="118518">MPVTRSQMKPHTRADGPSQELSLSTKAQGIGPNGERVGPPRGIKSQKTTTKKVEAPIEESASQAPLIRKPEPADEQPHSPPSPKSTPLTVPHTIPAIHNQAHTPEPVIVQSTVRGHSPRPPVLSTAPTMHNQASSTPNEKMSLNYYSAVKLAPNFDWDEDDDGLTRAIVAGDIDAVHALTSSYIEKFPNDKDHILNSIRSRAENETYVLAILAEHSGDVLPHGQTIELMNYLEQVDIQGARGIFFHAVYLLRAVSSNFLPELCDWYVERFGEEQRLDDFLALCALHELPKDEQAKDNEQLFAKEQEEEEYIAVLSDLFSDDDEQLSAEKEQGQEEGITVDLFSKDSDVYYVPRHSRPLVNYSSSPSASHICSPSHSPHEIPSFLKLSHLERAPLPNSPPQRPRRRSSRKIAIPAYSDEDDQEDTAHVSSRLEATKQRRARVQSDNYEQPQIPVHSSREHEEESAHIASCPTVVNLGMSGVQLDGHEEPGDNDLSLVEEEDNEERGGHCGGSGPLPQAVKSKLDDLKARFDAEVEQIAFESGKSPQSCYKYASGNPHPTRAVTTWNIWQRWYGAQGAKQRPQGMPISEWVKIVRDELDIFLHSKLSDEEFDDPAAHEEALQEQIDWFWSRYDKFSEESTAKGKGDAMTRRVLRPIIQMSNRVYRESGFHIGGYIYHPDIGASVWVGTQALQDVKATNGTQMLTQARDIGTQIAVAEMVRRQVDTNLANLHGHCHGKKDTRARNRHVLPLIIAYDAKRLQNNDLDAPKVTATNFRDTAWRAQVRIVNWPVDVPFFRCGVHVKGRFLPGPERVTSFRSPDLVKICHPRIEQIDRQVRNEEAPEESLYFEMERWSEEEQNLPLKEQGKLPLVSDTNGKVILEVSHSESYHEALCDQEVQFSLYEDDDDTSPSRQAPRPAQALTPSKALQRPPPAPPTPSTQALLRRPPLPPAPSAQALLRRPPPPPPLAPSAQELLRRPPPPPPAPSAQVLQHCAPLPPPAPYAQTLQRRPPPPPLFQALPGHLPPFPGQPVGPHGNFSLVHLREESGDQEESGQRTPKRPRKQ</sequence>